<gene>
    <name evidence="1" type="ORF">ARMGADRAFT_1089620</name>
</gene>
<evidence type="ECO:0000313" key="2">
    <source>
        <dbReference type="Proteomes" id="UP000217790"/>
    </source>
</evidence>
<organism evidence="1 2">
    <name type="scientific">Armillaria gallica</name>
    <name type="common">Bulbous honey fungus</name>
    <name type="synonym">Armillaria bulbosa</name>
    <dbReference type="NCBI Taxonomy" id="47427"/>
    <lineage>
        <taxon>Eukaryota</taxon>
        <taxon>Fungi</taxon>
        <taxon>Dikarya</taxon>
        <taxon>Basidiomycota</taxon>
        <taxon>Agaricomycotina</taxon>
        <taxon>Agaricomycetes</taxon>
        <taxon>Agaricomycetidae</taxon>
        <taxon>Agaricales</taxon>
        <taxon>Marasmiineae</taxon>
        <taxon>Physalacriaceae</taxon>
        <taxon>Armillaria</taxon>
    </lineage>
</organism>
<sequence length="101" mass="11611">MPFLKIKNSKHVQIGGRRFVAVYRDHVDLPGDYEVIVAQEALISSHGHLVQTLASPQKGQTTWVFGESWMLEDDMEIFLDLSDAWHNKELNGKVYDSHIFQ</sequence>
<protein>
    <submittedName>
        <fullName evidence="1">Uncharacterized protein</fullName>
    </submittedName>
</protein>
<keyword evidence="2" id="KW-1185">Reference proteome</keyword>
<dbReference type="AlphaFoldDB" id="A0A2H3CPF5"/>
<accession>A0A2H3CPF5</accession>
<evidence type="ECO:0000313" key="1">
    <source>
        <dbReference type="EMBL" id="PBK83274.1"/>
    </source>
</evidence>
<dbReference type="InParanoid" id="A0A2H3CPF5"/>
<dbReference type="Proteomes" id="UP000217790">
    <property type="component" value="Unassembled WGS sequence"/>
</dbReference>
<name>A0A2H3CPF5_ARMGA</name>
<proteinExistence type="predicted"/>
<dbReference type="EMBL" id="KZ293708">
    <property type="protein sequence ID" value="PBK83274.1"/>
    <property type="molecule type" value="Genomic_DNA"/>
</dbReference>
<dbReference type="STRING" id="47427.A0A2H3CPF5"/>
<reference evidence="2" key="1">
    <citation type="journal article" date="2017" name="Nat. Ecol. Evol.">
        <title>Genome expansion and lineage-specific genetic innovations in the forest pathogenic fungi Armillaria.</title>
        <authorList>
            <person name="Sipos G."/>
            <person name="Prasanna A.N."/>
            <person name="Walter M.C."/>
            <person name="O'Connor E."/>
            <person name="Balint B."/>
            <person name="Krizsan K."/>
            <person name="Kiss B."/>
            <person name="Hess J."/>
            <person name="Varga T."/>
            <person name="Slot J."/>
            <person name="Riley R."/>
            <person name="Boka B."/>
            <person name="Rigling D."/>
            <person name="Barry K."/>
            <person name="Lee J."/>
            <person name="Mihaltcheva S."/>
            <person name="LaButti K."/>
            <person name="Lipzen A."/>
            <person name="Waldron R."/>
            <person name="Moloney N.M."/>
            <person name="Sperisen C."/>
            <person name="Kredics L."/>
            <person name="Vagvoelgyi C."/>
            <person name="Patrignani A."/>
            <person name="Fitzpatrick D."/>
            <person name="Nagy I."/>
            <person name="Doyle S."/>
            <person name="Anderson J.B."/>
            <person name="Grigoriev I.V."/>
            <person name="Gueldener U."/>
            <person name="Muensterkoetter M."/>
            <person name="Nagy L.G."/>
        </authorList>
    </citation>
    <scope>NUCLEOTIDE SEQUENCE [LARGE SCALE GENOMIC DNA]</scope>
    <source>
        <strain evidence="2">Ar21-2</strain>
    </source>
</reference>